<organism evidence="1 2">
    <name type="scientific">Gossypium harknessii</name>
    <dbReference type="NCBI Taxonomy" id="34285"/>
    <lineage>
        <taxon>Eukaryota</taxon>
        <taxon>Viridiplantae</taxon>
        <taxon>Streptophyta</taxon>
        <taxon>Embryophyta</taxon>
        <taxon>Tracheophyta</taxon>
        <taxon>Spermatophyta</taxon>
        <taxon>Magnoliopsida</taxon>
        <taxon>eudicotyledons</taxon>
        <taxon>Gunneridae</taxon>
        <taxon>Pentapetalae</taxon>
        <taxon>rosids</taxon>
        <taxon>malvids</taxon>
        <taxon>Malvales</taxon>
        <taxon>Malvaceae</taxon>
        <taxon>Malvoideae</taxon>
        <taxon>Gossypium</taxon>
    </lineage>
</organism>
<dbReference type="PANTHER" id="PTHR33526:SF13">
    <property type="entry name" value="TYROSINE-PROTEIN PHOSPHATASE 3-LIKE"/>
    <property type="match status" value="1"/>
</dbReference>
<sequence length="163" mass="17939">MRSKGHSHNKFMRFITVPFKALVKARDLYVRSLTTCASRVSYGHGSGGCSAQYSGLPRSFSSAMSATCNDNEDLRELIRAASVTSLGHRKEMETLLKQQLRVQMGSKALPKSCSVVMGRIDEEKPCEFEENDASAAAAVVNKNNNPRSRSYAVTKTTSSFDSY</sequence>
<proteinExistence type="predicted"/>
<dbReference type="OrthoDB" id="1679543at2759"/>
<evidence type="ECO:0000313" key="2">
    <source>
        <dbReference type="Proteomes" id="UP000593560"/>
    </source>
</evidence>
<reference evidence="1 2" key="1">
    <citation type="journal article" date="2019" name="Genome Biol. Evol.">
        <title>Insights into the evolution of the New World diploid cottons (Gossypium, subgenus Houzingenia) based on genome sequencing.</title>
        <authorList>
            <person name="Grover C.E."/>
            <person name="Arick M.A. 2nd"/>
            <person name="Thrash A."/>
            <person name="Conover J.L."/>
            <person name="Sanders W.S."/>
            <person name="Peterson D.G."/>
            <person name="Frelichowski J.E."/>
            <person name="Scheffler J.A."/>
            <person name="Scheffler B.E."/>
            <person name="Wendel J.F."/>
        </authorList>
    </citation>
    <scope>NUCLEOTIDE SEQUENCE [LARGE SCALE GENOMIC DNA]</scope>
    <source>
        <strain evidence="1">0</strain>
        <tissue evidence="1">Leaf</tissue>
    </source>
</reference>
<comment type="caution">
    <text evidence="1">The sequence shown here is derived from an EMBL/GenBank/DDBJ whole genome shotgun (WGS) entry which is preliminary data.</text>
</comment>
<accession>A0A7J9HEY7</accession>
<dbReference type="InterPro" id="IPR016972">
    <property type="entry name" value="UCP031279"/>
</dbReference>
<gene>
    <name evidence="1" type="ORF">Gohar_023975</name>
</gene>
<name>A0A7J9HEY7_9ROSI</name>
<dbReference type="EMBL" id="JABFAD010000009">
    <property type="protein sequence ID" value="MBA0808218.1"/>
    <property type="molecule type" value="Genomic_DNA"/>
</dbReference>
<protein>
    <submittedName>
        <fullName evidence="1">Uncharacterized protein</fullName>
    </submittedName>
</protein>
<dbReference type="PANTHER" id="PTHR33526">
    <property type="entry name" value="OS07G0123800 PROTEIN"/>
    <property type="match status" value="1"/>
</dbReference>
<dbReference type="AlphaFoldDB" id="A0A7J9HEY7"/>
<dbReference type="PIRSF" id="PIRSF031279">
    <property type="entry name" value="UCP031279"/>
    <property type="match status" value="1"/>
</dbReference>
<keyword evidence="2" id="KW-1185">Reference proteome</keyword>
<evidence type="ECO:0000313" key="1">
    <source>
        <dbReference type="EMBL" id="MBA0808218.1"/>
    </source>
</evidence>
<dbReference type="Proteomes" id="UP000593560">
    <property type="component" value="Unassembled WGS sequence"/>
</dbReference>